<dbReference type="AlphaFoldDB" id="A0A5N1J2C2"/>
<reference evidence="1 2" key="1">
    <citation type="submission" date="2019-09" db="EMBL/GenBank/DDBJ databases">
        <title>Genome sequence of Adhaeribacter sp. M2.</title>
        <authorList>
            <person name="Srinivasan S."/>
        </authorList>
    </citation>
    <scope>NUCLEOTIDE SEQUENCE [LARGE SCALE GENOMIC DNA]</scope>
    <source>
        <strain evidence="1 2">M2</strain>
    </source>
</reference>
<dbReference type="Proteomes" id="UP000326570">
    <property type="component" value="Unassembled WGS sequence"/>
</dbReference>
<keyword evidence="2" id="KW-1185">Reference proteome</keyword>
<proteinExistence type="predicted"/>
<sequence>MKELSSTIIRTTCGKPFDLRKAAPIASNATAPYGNHNFIVYKTSNGFYLKGYNSGNAKTLLDVFELISHHQAMRHLQEQTANRQQSPAYR</sequence>
<protein>
    <submittedName>
        <fullName evidence="1">Uncharacterized protein</fullName>
    </submittedName>
</protein>
<name>A0A5N1J2C2_9BACT</name>
<dbReference type="RefSeq" id="WP_150902656.1">
    <property type="nucleotide sequence ID" value="NZ_VTWT01000002.1"/>
</dbReference>
<accession>A0A5N1J2C2</accession>
<gene>
    <name evidence="1" type="ORF">F0P94_04695</name>
</gene>
<organism evidence="1 2">
    <name type="scientific">Adhaeribacter soli</name>
    <dbReference type="NCBI Taxonomy" id="2607655"/>
    <lineage>
        <taxon>Bacteria</taxon>
        <taxon>Pseudomonadati</taxon>
        <taxon>Bacteroidota</taxon>
        <taxon>Cytophagia</taxon>
        <taxon>Cytophagales</taxon>
        <taxon>Hymenobacteraceae</taxon>
        <taxon>Adhaeribacter</taxon>
    </lineage>
</organism>
<evidence type="ECO:0000313" key="1">
    <source>
        <dbReference type="EMBL" id="KAA9340729.1"/>
    </source>
</evidence>
<evidence type="ECO:0000313" key="2">
    <source>
        <dbReference type="Proteomes" id="UP000326570"/>
    </source>
</evidence>
<dbReference type="EMBL" id="VTWT01000002">
    <property type="protein sequence ID" value="KAA9340729.1"/>
    <property type="molecule type" value="Genomic_DNA"/>
</dbReference>
<comment type="caution">
    <text evidence="1">The sequence shown here is derived from an EMBL/GenBank/DDBJ whole genome shotgun (WGS) entry which is preliminary data.</text>
</comment>